<name>A0ABW8JS68_9GAMM</name>
<evidence type="ECO:0000256" key="3">
    <source>
        <dbReference type="ARBA" id="ARBA00022806"/>
    </source>
</evidence>
<dbReference type="PANTHER" id="PTHR18934">
    <property type="entry name" value="ATP-DEPENDENT RNA HELICASE"/>
    <property type="match status" value="1"/>
</dbReference>
<keyword evidence="4" id="KW-0067">ATP-binding</keyword>
<dbReference type="Proteomes" id="UP001620460">
    <property type="component" value="Unassembled WGS sequence"/>
</dbReference>
<dbReference type="PROSITE" id="PS51194">
    <property type="entry name" value="HELICASE_CTER"/>
    <property type="match status" value="1"/>
</dbReference>
<evidence type="ECO:0000256" key="1">
    <source>
        <dbReference type="ARBA" id="ARBA00022741"/>
    </source>
</evidence>
<feature type="region of interest" description="Disordered" evidence="5">
    <location>
        <begin position="625"/>
        <end position="717"/>
    </location>
</feature>
<dbReference type="NCBIfam" id="TIGR01967">
    <property type="entry name" value="DEAH_box_HrpA"/>
    <property type="match status" value="1"/>
</dbReference>
<evidence type="ECO:0000256" key="4">
    <source>
        <dbReference type="ARBA" id="ARBA00022840"/>
    </source>
</evidence>
<evidence type="ECO:0000313" key="8">
    <source>
        <dbReference type="EMBL" id="MFK2903957.1"/>
    </source>
</evidence>
<dbReference type="CDD" id="cd18791">
    <property type="entry name" value="SF2_C_RHA"/>
    <property type="match status" value="1"/>
</dbReference>
<dbReference type="EMBL" id="JADIKM010000002">
    <property type="protein sequence ID" value="MFK2903957.1"/>
    <property type="molecule type" value="Genomic_DNA"/>
</dbReference>
<comment type="caution">
    <text evidence="8">The sequence shown here is derived from an EMBL/GenBank/DDBJ whole genome shotgun (WGS) entry which is preliminary data.</text>
</comment>
<dbReference type="Pfam" id="PF11898">
    <property type="entry name" value="DUF3418"/>
    <property type="match status" value="1"/>
</dbReference>
<evidence type="ECO:0000256" key="2">
    <source>
        <dbReference type="ARBA" id="ARBA00022801"/>
    </source>
</evidence>
<dbReference type="SMART" id="SM00847">
    <property type="entry name" value="HA2"/>
    <property type="match status" value="1"/>
</dbReference>
<evidence type="ECO:0000259" key="6">
    <source>
        <dbReference type="PROSITE" id="PS51192"/>
    </source>
</evidence>
<feature type="domain" description="Helicase C-terminal" evidence="7">
    <location>
        <begin position="290"/>
        <end position="462"/>
    </location>
</feature>
<dbReference type="InterPro" id="IPR001650">
    <property type="entry name" value="Helicase_C-like"/>
</dbReference>
<dbReference type="InterPro" id="IPR011709">
    <property type="entry name" value="DEAD-box_helicase_OB_fold"/>
</dbReference>
<keyword evidence="1" id="KW-0547">Nucleotide-binding</keyword>
<dbReference type="Pfam" id="PF07717">
    <property type="entry name" value="OB_NTP_bind"/>
    <property type="match status" value="1"/>
</dbReference>
<proteinExistence type="predicted"/>
<protein>
    <submittedName>
        <fullName evidence="8">ATP-dependent RNA helicase HrpA</fullName>
        <ecNumber evidence="8">3.6.4.13</ecNumber>
    </submittedName>
</protein>
<dbReference type="Pfam" id="PF00271">
    <property type="entry name" value="Helicase_C"/>
    <property type="match status" value="1"/>
</dbReference>
<dbReference type="InterPro" id="IPR010222">
    <property type="entry name" value="RNA_helicase_HrpA"/>
</dbReference>
<dbReference type="PROSITE" id="PS51192">
    <property type="entry name" value="HELICASE_ATP_BIND_1"/>
    <property type="match status" value="1"/>
</dbReference>
<dbReference type="SUPFAM" id="SSF52540">
    <property type="entry name" value="P-loop containing nucleoside triphosphate hydrolases"/>
    <property type="match status" value="1"/>
</dbReference>
<dbReference type="SMART" id="SM00382">
    <property type="entry name" value="AAA"/>
    <property type="match status" value="1"/>
</dbReference>
<dbReference type="GO" id="GO:0003724">
    <property type="term" value="F:RNA helicase activity"/>
    <property type="evidence" value="ECO:0007669"/>
    <property type="project" value="UniProtKB-EC"/>
</dbReference>
<dbReference type="Gene3D" id="1.20.120.1080">
    <property type="match status" value="1"/>
</dbReference>
<sequence length="1403" mass="156156">MCGPMNDSAAHAPSASPDARLRELRRALDGVCSRDFGRLLGRWRGLSRQPDGAKLDALAAAIEASVAKRRARVAAKPAVKLDESLPITARADEIVELIRKHQVVVIAGETGSGKTTQLPKLCLAAGRGEAGMIGCTQPRRLAARSVANRVAEELGTGIGDQVGFQVRFTDKVSDRTLVKFMTDGILLAETQGDPWLSSYDTLIIDEAHERSLNIDFLLGYLKRLAAKRPELKIIVTSATIDTARFAEHFDGAPVVSVEGRAYPVEVRWRPVDGDFAGKGRGDMQQGSAEHIAHVVDEIVADRSLGGGPGDVLVFLPGEREIRDAHLLLSRRQYRETEILPLYARLSASDQDRVFKPGPKRRVVLATNVAETSLTVPRIRYVVDTGTARVKRYSQRSQLERLHVEPVSQAAADQRKGRCGRIGPGICYRLYDEAEFATRAAYTDPELLRSSLANVILRMLALKLGDVDQFPFLEAPDPRVIADGYRRLAEISAIDERRELTAIGRELARLPIDVQLARMLVEARRLGCLREVLTVVSFLSIQDPRERPADARAQADAAHAAFTDPKSDFLGVLNLWRAYHEASEELTQSKLRDWCSRHFLSFLRLREWRELHRQLLLVVDELGWKQDADAPSPSTQPGEKRAGMKGSTSPKTGAEAGKTPSPLAQPGERAGVRGRASRSEAPGARRTRSDRREPPRLTPNSGSSPEQALSPRERGSKVAEQVVDEKDAARLFESIHRALLAGLPTQVGRKDEKGVFRSTRERKFQIFPGSALAKLPPNWVFAAQILDIGGKVWGMMCARVEPQWIEEQAAQLVKSSCREAHWSKKRGCVVAYEQVSLFGLNLVERRAVTFQQQDPALAHQIFLREALARGDIEAKVDFLRANQRVLEDARGIEAKQRREGLIRHEDELVAFLEGKLPEDIASSRALEAWYRKARPAEQAALRWSIDDVMVGGAGLDPKAFPASLEMGTQRYRLEYRFVPGDDADGVTLHLPLAMLNALPTARCEWLVPGLLAEKVAELIRGLPKAQRRNFVPAPDFARAFVEAEAPRDEPLAKALAAFLKRTTGVEVTAAEFAAVELPPHFSMRYRLHDESGRTLAASRDLAALRAQWEGQAREAFSRKTDVELTREDVTSWDFEEIPAQVRSAGGLLAFPALVDLGETVALRVFERRDEAAEAHRVGVIRLLRNALAADMKQARRRLPIANALSLKYAPLGSIDSLREDLVEGGFADLLERHELDVRTAGAFEALRTHAVRELFACAVERLKLAEPIIEAQAEMKPWLQPPLMGFARASYDDLHEQLDGLLTAGFARELSIARLAHLPRYLKAMRLRAERLRQDPSKDQQRMLQVLPYWRAYLNHRAEGRDDLDELRWLIEEWRVSLFAQELKTAEPVSAKRLARALEALEGG</sequence>
<accession>A0ABW8JS68</accession>
<dbReference type="Pfam" id="PF21010">
    <property type="entry name" value="HA2_C"/>
    <property type="match status" value="1"/>
</dbReference>
<dbReference type="InterPro" id="IPR003593">
    <property type="entry name" value="AAA+_ATPase"/>
</dbReference>
<dbReference type="InterPro" id="IPR024590">
    <property type="entry name" value="HrpA_C"/>
</dbReference>
<evidence type="ECO:0000313" key="9">
    <source>
        <dbReference type="Proteomes" id="UP001620460"/>
    </source>
</evidence>
<keyword evidence="2 8" id="KW-0378">Hydrolase</keyword>
<organism evidence="8 9">
    <name type="scientific">Dyella ginsengisoli</name>
    <dbReference type="NCBI Taxonomy" id="363848"/>
    <lineage>
        <taxon>Bacteria</taxon>
        <taxon>Pseudomonadati</taxon>
        <taxon>Pseudomonadota</taxon>
        <taxon>Gammaproteobacteria</taxon>
        <taxon>Lysobacterales</taxon>
        <taxon>Rhodanobacteraceae</taxon>
        <taxon>Dyella</taxon>
    </lineage>
</organism>
<dbReference type="SMART" id="SM00490">
    <property type="entry name" value="HELICc"/>
    <property type="match status" value="1"/>
</dbReference>
<dbReference type="InterPro" id="IPR011545">
    <property type="entry name" value="DEAD/DEAH_box_helicase_dom"/>
</dbReference>
<feature type="compositionally biased region" description="Polar residues" evidence="5">
    <location>
        <begin position="697"/>
        <end position="706"/>
    </location>
</feature>
<dbReference type="GO" id="GO:0016787">
    <property type="term" value="F:hydrolase activity"/>
    <property type="evidence" value="ECO:0007669"/>
    <property type="project" value="UniProtKB-KW"/>
</dbReference>
<dbReference type="PANTHER" id="PTHR18934:SF99">
    <property type="entry name" value="ATP-DEPENDENT RNA HELICASE DHX37-RELATED"/>
    <property type="match status" value="1"/>
</dbReference>
<keyword evidence="9" id="KW-1185">Reference proteome</keyword>
<dbReference type="Pfam" id="PF00270">
    <property type="entry name" value="DEAD"/>
    <property type="match status" value="1"/>
</dbReference>
<keyword evidence="3 8" id="KW-0347">Helicase</keyword>
<feature type="domain" description="Helicase ATP-binding" evidence="6">
    <location>
        <begin position="95"/>
        <end position="258"/>
    </location>
</feature>
<evidence type="ECO:0000256" key="5">
    <source>
        <dbReference type="SAM" id="MobiDB-lite"/>
    </source>
</evidence>
<evidence type="ECO:0000259" key="7">
    <source>
        <dbReference type="PROSITE" id="PS51194"/>
    </source>
</evidence>
<dbReference type="RefSeq" id="WP_404631981.1">
    <property type="nucleotide sequence ID" value="NZ_JADIKM010000002.1"/>
</dbReference>
<dbReference type="InterPro" id="IPR007502">
    <property type="entry name" value="Helicase-assoc_dom"/>
</dbReference>
<dbReference type="InterPro" id="IPR014001">
    <property type="entry name" value="Helicase_ATP-bd"/>
</dbReference>
<dbReference type="Gene3D" id="3.40.50.300">
    <property type="entry name" value="P-loop containing nucleotide triphosphate hydrolases"/>
    <property type="match status" value="2"/>
</dbReference>
<dbReference type="SMART" id="SM00487">
    <property type="entry name" value="DEXDc"/>
    <property type="match status" value="1"/>
</dbReference>
<dbReference type="InterPro" id="IPR027417">
    <property type="entry name" value="P-loop_NTPase"/>
</dbReference>
<gene>
    <name evidence="8" type="primary">hrpA</name>
    <name evidence="8" type="ORF">ISP17_08270</name>
</gene>
<reference evidence="8 9" key="1">
    <citation type="submission" date="2020-10" db="EMBL/GenBank/DDBJ databases">
        <title>Phylogeny of dyella-like bacteria.</title>
        <authorList>
            <person name="Fu J."/>
        </authorList>
    </citation>
    <scope>NUCLEOTIDE SEQUENCE [LARGE SCALE GENOMIC DNA]</scope>
    <source>
        <strain evidence="8 9">Gsoil3046</strain>
    </source>
</reference>
<dbReference type="EC" id="3.6.4.13" evidence="8"/>